<organism evidence="2 3">
    <name type="scientific">Anisodus tanguticus</name>
    <dbReference type="NCBI Taxonomy" id="243964"/>
    <lineage>
        <taxon>Eukaryota</taxon>
        <taxon>Viridiplantae</taxon>
        <taxon>Streptophyta</taxon>
        <taxon>Embryophyta</taxon>
        <taxon>Tracheophyta</taxon>
        <taxon>Spermatophyta</taxon>
        <taxon>Magnoliopsida</taxon>
        <taxon>eudicotyledons</taxon>
        <taxon>Gunneridae</taxon>
        <taxon>Pentapetalae</taxon>
        <taxon>asterids</taxon>
        <taxon>lamiids</taxon>
        <taxon>Solanales</taxon>
        <taxon>Solanaceae</taxon>
        <taxon>Solanoideae</taxon>
        <taxon>Hyoscyameae</taxon>
        <taxon>Anisodus</taxon>
    </lineage>
</organism>
<dbReference type="EMBL" id="JAVYJV010000003">
    <property type="protein sequence ID" value="KAK4375878.1"/>
    <property type="molecule type" value="Genomic_DNA"/>
</dbReference>
<reference evidence="2" key="1">
    <citation type="submission" date="2023-12" db="EMBL/GenBank/DDBJ databases">
        <title>Genome assembly of Anisodus tanguticus.</title>
        <authorList>
            <person name="Wang Y.-J."/>
        </authorList>
    </citation>
    <scope>NUCLEOTIDE SEQUENCE</scope>
    <source>
        <strain evidence="2">KB-2021</strain>
        <tissue evidence="2">Leaf</tissue>
    </source>
</reference>
<name>A0AAE1VMH0_9SOLA</name>
<evidence type="ECO:0000256" key="1">
    <source>
        <dbReference type="SAM" id="MobiDB-lite"/>
    </source>
</evidence>
<evidence type="ECO:0000313" key="2">
    <source>
        <dbReference type="EMBL" id="KAK4375878.1"/>
    </source>
</evidence>
<proteinExistence type="predicted"/>
<sequence length="266" mass="30013">MVVCRLRKNSEFHLNDTPINQRNQLAATDTATALSGAGQLGLVELVNIGDCCSKEDNSSFLSHSVEQIDSGSESDQPTKEFSQHYSTGHFKDCDGEEDWFADIMKDDIIKLDDSSLNARPISMVHSMPDSSEISNHEAQAAMSSVVPFQGTANRRLRLVREIVVQCQVEGSKPYKATKKNKVGVGTTSSARWLRNMFSVRRMRQHKLERRQYKLSPYNLCISSTLILLKHEATFTAPSARFSNKTILRMSCNVKYDSNFHCVRKMR</sequence>
<evidence type="ECO:0000313" key="3">
    <source>
        <dbReference type="Proteomes" id="UP001291623"/>
    </source>
</evidence>
<keyword evidence="3" id="KW-1185">Reference proteome</keyword>
<comment type="caution">
    <text evidence="2">The sequence shown here is derived from an EMBL/GenBank/DDBJ whole genome shotgun (WGS) entry which is preliminary data.</text>
</comment>
<accession>A0AAE1VMH0</accession>
<feature type="compositionally biased region" description="Polar residues" evidence="1">
    <location>
        <begin position="64"/>
        <end position="75"/>
    </location>
</feature>
<dbReference type="Proteomes" id="UP001291623">
    <property type="component" value="Unassembled WGS sequence"/>
</dbReference>
<dbReference type="AlphaFoldDB" id="A0AAE1VMH0"/>
<gene>
    <name evidence="2" type="ORF">RND71_006555</name>
</gene>
<protein>
    <submittedName>
        <fullName evidence="2">Uncharacterized protein</fullName>
    </submittedName>
</protein>
<feature type="region of interest" description="Disordered" evidence="1">
    <location>
        <begin position="64"/>
        <end position="84"/>
    </location>
</feature>